<dbReference type="PROSITE" id="PS50297">
    <property type="entry name" value="ANK_REP_REGION"/>
    <property type="match status" value="1"/>
</dbReference>
<dbReference type="PANTHER" id="PTHR36167:SF3">
    <property type="entry name" value="C2H2 FINGER DOMAIN TRANSCRIPTION FACTOR (EUROFUNG)-RELATED"/>
    <property type="match status" value="1"/>
</dbReference>
<feature type="compositionally biased region" description="Basic and acidic residues" evidence="2">
    <location>
        <begin position="704"/>
        <end position="718"/>
    </location>
</feature>
<protein>
    <recommendedName>
        <fullName evidence="6">Fungal N-terminal domain-containing protein</fullName>
    </recommendedName>
</protein>
<keyword evidence="1" id="KW-0040">ANK repeat</keyword>
<feature type="signal peptide" evidence="3">
    <location>
        <begin position="1"/>
        <end position="18"/>
    </location>
</feature>
<feature type="repeat" description="ANK" evidence="1">
    <location>
        <begin position="318"/>
        <end position="350"/>
    </location>
</feature>
<name>A0A8T9CKR8_9HELO</name>
<feature type="region of interest" description="Disordered" evidence="2">
    <location>
        <begin position="682"/>
        <end position="741"/>
    </location>
</feature>
<evidence type="ECO:0000256" key="3">
    <source>
        <dbReference type="SAM" id="SignalP"/>
    </source>
</evidence>
<dbReference type="OrthoDB" id="432483at2759"/>
<dbReference type="SMART" id="SM00248">
    <property type="entry name" value="ANK"/>
    <property type="match status" value="1"/>
</dbReference>
<dbReference type="Pfam" id="PF13857">
    <property type="entry name" value="Ank_5"/>
    <property type="match status" value="1"/>
</dbReference>
<sequence>MAEVLGLAASVISVVSLAIQLGDSIKKACDFWEAIEDGPDDIKRISSDLRLLSNLIAVIRHGNDADTGRAQEQLVRSALENAKKDIDDLASLISDLQRALGPTKKGLKRKWGRVQVAMKGGKIVKLRGYVEGAKSSLNLLQALQTQSAVFQMNGRLEMLATTFTMARENYAIINQNDQQTMASTSRIGSSNGIIESSGEPRSTQIHTKTSFRRINAGLGVLSLASTATKLLNIKDADEEPKELGAKKTFVARFLWGFSSCRKGFRLSVDDTFDTFSFNTIRRRPTDSHIFRLCEKGDARGVRELLMVGEASVYDVDTGGFTPLHYACYFGHSELVTLLVDQKSDIYLRNDRGSAPMDNLRDYHENGGDDIPQRQAIARIVDTMIRQGNFEPFDWPDSIYSTETLSLYYGLPFENLQYLLTTEDIYATPEQRCDLILDNFLCLAGSIESISDSVDLLLTQYAKIRSYESGYAGWNYKITLLQSLIPSWIALPVGKRAAAKFQISRALKLTNDLWYSDGEGTPLDTIARFDSQKIPQWLEMISQSGVNLSEYIQYEHSQHLDGVIYQSQHLCCRIIYVDFEFGNTEEDISVKVRNICNPFFEHLDPGYRCELSRPRQICISQLDDAFVGADGKPLATLPGSWTTPLRPNKELSVVFSFINRGWQYVDFVEPGDTLWEDYMKGEGDKNEETEMSDSEEESSNTSDNESLHSETDTPEHKSPQDVQVETFLDSAQEPAASNESTP</sequence>
<keyword evidence="5" id="KW-1185">Reference proteome</keyword>
<dbReference type="PROSITE" id="PS50088">
    <property type="entry name" value="ANK_REPEAT"/>
    <property type="match status" value="1"/>
</dbReference>
<dbReference type="PANTHER" id="PTHR36167">
    <property type="entry name" value="C2H2 FINGER DOMAIN TRANSCRIPTION FACTOR (EUROFUNG)-RELATED"/>
    <property type="match status" value="1"/>
</dbReference>
<evidence type="ECO:0000313" key="4">
    <source>
        <dbReference type="EMBL" id="TVY84730.1"/>
    </source>
</evidence>
<dbReference type="Gene3D" id="1.25.40.20">
    <property type="entry name" value="Ankyrin repeat-containing domain"/>
    <property type="match status" value="1"/>
</dbReference>
<dbReference type="InterPro" id="IPR039327">
    <property type="entry name" value="CON7-like"/>
</dbReference>
<organism evidence="4 5">
    <name type="scientific">Lachnellula suecica</name>
    <dbReference type="NCBI Taxonomy" id="602035"/>
    <lineage>
        <taxon>Eukaryota</taxon>
        <taxon>Fungi</taxon>
        <taxon>Dikarya</taxon>
        <taxon>Ascomycota</taxon>
        <taxon>Pezizomycotina</taxon>
        <taxon>Leotiomycetes</taxon>
        <taxon>Helotiales</taxon>
        <taxon>Lachnaceae</taxon>
        <taxon>Lachnellula</taxon>
    </lineage>
</organism>
<evidence type="ECO:0000256" key="2">
    <source>
        <dbReference type="SAM" id="MobiDB-lite"/>
    </source>
</evidence>
<dbReference type="InterPro" id="IPR002110">
    <property type="entry name" value="Ankyrin_rpt"/>
</dbReference>
<gene>
    <name evidence="4" type="ORF">LSUE1_G000619</name>
</gene>
<accession>A0A8T9CKR8</accession>
<feature type="chain" id="PRO_5035753501" description="Fungal N-terminal domain-containing protein" evidence="3">
    <location>
        <begin position="19"/>
        <end position="741"/>
    </location>
</feature>
<feature type="compositionally biased region" description="Acidic residues" evidence="2">
    <location>
        <begin position="688"/>
        <end position="697"/>
    </location>
</feature>
<dbReference type="Proteomes" id="UP000469558">
    <property type="component" value="Unassembled WGS sequence"/>
</dbReference>
<proteinExistence type="predicted"/>
<dbReference type="SUPFAM" id="SSF48403">
    <property type="entry name" value="Ankyrin repeat"/>
    <property type="match status" value="1"/>
</dbReference>
<comment type="caution">
    <text evidence="4">The sequence shown here is derived from an EMBL/GenBank/DDBJ whole genome shotgun (WGS) entry which is preliminary data.</text>
</comment>
<dbReference type="GO" id="GO:0006355">
    <property type="term" value="P:regulation of DNA-templated transcription"/>
    <property type="evidence" value="ECO:0007669"/>
    <property type="project" value="InterPro"/>
</dbReference>
<evidence type="ECO:0000256" key="1">
    <source>
        <dbReference type="PROSITE-ProRule" id="PRU00023"/>
    </source>
</evidence>
<evidence type="ECO:0000313" key="5">
    <source>
        <dbReference type="Proteomes" id="UP000469558"/>
    </source>
</evidence>
<keyword evidence="3" id="KW-0732">Signal</keyword>
<reference evidence="4 5" key="1">
    <citation type="submission" date="2018-05" db="EMBL/GenBank/DDBJ databases">
        <title>Genome sequencing and assembly of the regulated plant pathogen Lachnellula willkommii and related sister species for the development of diagnostic species identification markers.</title>
        <authorList>
            <person name="Giroux E."/>
            <person name="Bilodeau G."/>
        </authorList>
    </citation>
    <scope>NUCLEOTIDE SEQUENCE [LARGE SCALE GENOMIC DNA]</scope>
    <source>
        <strain evidence="4 5">CBS 268.59</strain>
    </source>
</reference>
<evidence type="ECO:0008006" key="6">
    <source>
        <dbReference type="Google" id="ProtNLM"/>
    </source>
</evidence>
<dbReference type="AlphaFoldDB" id="A0A8T9CKR8"/>
<dbReference type="EMBL" id="QGMK01000059">
    <property type="protein sequence ID" value="TVY84730.1"/>
    <property type="molecule type" value="Genomic_DNA"/>
</dbReference>
<dbReference type="InterPro" id="IPR036770">
    <property type="entry name" value="Ankyrin_rpt-contain_sf"/>
</dbReference>